<dbReference type="AlphaFoldDB" id="A0A1M5CPT9"/>
<evidence type="ECO:0000313" key="2">
    <source>
        <dbReference type="EMBL" id="SHF56750.1"/>
    </source>
</evidence>
<protein>
    <submittedName>
        <fullName evidence="2">Glycosyltransferase involved in cell wall bisynthesis</fullName>
    </submittedName>
</protein>
<dbReference type="Pfam" id="PF00534">
    <property type="entry name" value="Glycos_transf_1"/>
    <property type="match status" value="1"/>
</dbReference>
<keyword evidence="3" id="KW-1185">Reference proteome</keyword>
<feature type="domain" description="Glycosyl transferase family 1" evidence="1">
    <location>
        <begin position="226"/>
        <end position="377"/>
    </location>
</feature>
<evidence type="ECO:0000313" key="3">
    <source>
        <dbReference type="Proteomes" id="UP000184147"/>
    </source>
</evidence>
<dbReference type="GO" id="GO:0016757">
    <property type="term" value="F:glycosyltransferase activity"/>
    <property type="evidence" value="ECO:0007669"/>
    <property type="project" value="InterPro"/>
</dbReference>
<keyword evidence="2" id="KW-0808">Transferase</keyword>
<dbReference type="RefSeq" id="WP_073364047.1">
    <property type="nucleotide sequence ID" value="NZ_FQVQ01000012.1"/>
</dbReference>
<name>A0A1M5CPT9_9FLAO</name>
<gene>
    <name evidence="2" type="ORF">SAMN05444377_11289</name>
</gene>
<dbReference type="Gene3D" id="3.40.50.2000">
    <property type="entry name" value="Glycogen Phosphorylase B"/>
    <property type="match status" value="2"/>
</dbReference>
<dbReference type="PANTHER" id="PTHR12526">
    <property type="entry name" value="GLYCOSYLTRANSFERASE"/>
    <property type="match status" value="1"/>
</dbReference>
<dbReference type="SUPFAM" id="SSF53756">
    <property type="entry name" value="UDP-Glycosyltransferase/glycogen phosphorylase"/>
    <property type="match status" value="1"/>
</dbReference>
<dbReference type="OrthoDB" id="798298at2"/>
<organism evidence="2 3">
    <name type="scientific">Flavobacterium fontis</name>
    <dbReference type="NCBI Taxonomy" id="1124188"/>
    <lineage>
        <taxon>Bacteria</taxon>
        <taxon>Pseudomonadati</taxon>
        <taxon>Bacteroidota</taxon>
        <taxon>Flavobacteriia</taxon>
        <taxon>Flavobacteriales</taxon>
        <taxon>Flavobacteriaceae</taxon>
        <taxon>Flavobacterium</taxon>
    </lineage>
</organism>
<reference evidence="2 3" key="1">
    <citation type="submission" date="2016-11" db="EMBL/GenBank/DDBJ databases">
        <authorList>
            <person name="Jaros S."/>
            <person name="Januszkiewicz K."/>
            <person name="Wedrychowicz H."/>
        </authorList>
    </citation>
    <scope>NUCLEOTIDE SEQUENCE [LARGE SCALE GENOMIC DNA]</scope>
    <source>
        <strain evidence="2 3">DSM 25660</strain>
    </source>
</reference>
<dbReference type="Proteomes" id="UP000184147">
    <property type="component" value="Unassembled WGS sequence"/>
</dbReference>
<dbReference type="InterPro" id="IPR001296">
    <property type="entry name" value="Glyco_trans_1"/>
</dbReference>
<dbReference type="STRING" id="1124188.SAMN05444377_11289"/>
<dbReference type="CDD" id="cd03811">
    <property type="entry name" value="GT4_GT28_WabH-like"/>
    <property type="match status" value="1"/>
</dbReference>
<evidence type="ECO:0000259" key="1">
    <source>
        <dbReference type="Pfam" id="PF00534"/>
    </source>
</evidence>
<sequence>MRKKKVLFVINNLSAGGAEKALVSLLHEWDYSRYDVDLLLFSHSGLFLDQVPNTVRLLPEPYGFRFFDMPIAQVVRHALTHFDFGPLWARMRMKKALRGSYPATVREQLTWPCIAPVIPPLDEPYDAAIAYLQKTPIYYIVEKVHAPVKIGFIHNDYQHLQLRAAFDRPYFEQLQVLASISESCVHILKETFPDLSSRIHLKYNMISKSMIQRLAEAPITEEFDGHTVLSIGRLQSQKAFDQAIESCALLVAKGYRFRWYIIGEGPDRPLLEEKIKAYGLEQIFILLGLRANPYPYLQKATLYAQPSRYEGKSIAIDEAKVLGKPIVVTHYPSATDQITHGVNGLIAEMSPEAVAETIAQLLDDAALRSQLTENLRQEAAVGKEELTKLYHWIETTTL</sequence>
<dbReference type="EMBL" id="FQVQ01000012">
    <property type="protein sequence ID" value="SHF56750.1"/>
    <property type="molecule type" value="Genomic_DNA"/>
</dbReference>
<dbReference type="PANTHER" id="PTHR12526:SF630">
    <property type="entry name" value="GLYCOSYLTRANSFERASE"/>
    <property type="match status" value="1"/>
</dbReference>
<accession>A0A1M5CPT9</accession>
<proteinExistence type="predicted"/>